<evidence type="ECO:0008006" key="3">
    <source>
        <dbReference type="Google" id="ProtNLM"/>
    </source>
</evidence>
<protein>
    <recommendedName>
        <fullName evidence="3">Cupin 2 conserved barrel domain-containing protein</fullName>
    </recommendedName>
</protein>
<reference evidence="2" key="1">
    <citation type="journal article" date="2019" name="bioRxiv">
        <title>Genomics, evolutionary history and diagnostics of the Alternaria alternata species group including apple and Asian pear pathotypes.</title>
        <authorList>
            <person name="Armitage A.D."/>
            <person name="Cockerton H.M."/>
            <person name="Sreenivasaprasad S."/>
            <person name="Woodhall J.W."/>
            <person name="Lane C.R."/>
            <person name="Harrison R.J."/>
            <person name="Clarkson J.P."/>
        </authorList>
    </citation>
    <scope>NUCLEOTIDE SEQUENCE [LARGE SCALE GENOMIC DNA]</scope>
    <source>
        <strain evidence="2">FERA 1082</strain>
    </source>
</reference>
<dbReference type="PANTHER" id="PTHR36156">
    <property type="entry name" value="SLR2101 PROTEIN"/>
    <property type="match status" value="1"/>
</dbReference>
<dbReference type="InterPro" id="IPR047142">
    <property type="entry name" value="OryJ/VirC-like"/>
</dbReference>
<proteinExistence type="predicted"/>
<dbReference type="CDD" id="cd02231">
    <property type="entry name" value="cupin_BLL6423-like"/>
    <property type="match status" value="1"/>
</dbReference>
<dbReference type="Gene3D" id="2.60.120.10">
    <property type="entry name" value="Jelly Rolls"/>
    <property type="match status" value="1"/>
</dbReference>
<dbReference type="PANTHER" id="PTHR36156:SF3">
    <property type="entry name" value="CUPIN 2 CONSERVED BARREL DOMAIN-CONTAINING PROTEIN"/>
    <property type="match status" value="1"/>
</dbReference>
<name>A0A4Q4MHC9_9PLEO</name>
<dbReference type="EMBL" id="PDXA01000016">
    <property type="protein sequence ID" value="RYN51380.1"/>
    <property type="molecule type" value="Genomic_DNA"/>
</dbReference>
<evidence type="ECO:0000313" key="1">
    <source>
        <dbReference type="EMBL" id="RYN51380.1"/>
    </source>
</evidence>
<dbReference type="Proteomes" id="UP000292402">
    <property type="component" value="Unassembled WGS sequence"/>
</dbReference>
<sequence>MAENDARLASSEMYESITSLPPAKRYIVTHNEQGKSTIHSSPALQFYGYPGVGGTARSYATSSTPATLEGDKDIEAYTSKEGDVSYTGRSIVSNGSGSHFIVCELGPGQASQMHQTVSIDYVVCTHGKVKLETATGEMVNLNPGDHIIQRGTMHKWHNPSETEPCRFIAFVQPAEPFQIPSTGKMLAEEHVSGSEAKDFDLSKL</sequence>
<gene>
    <name evidence="1" type="ORF">AA0114_g5497</name>
</gene>
<dbReference type="SUPFAM" id="SSF51182">
    <property type="entry name" value="RmlC-like cupins"/>
    <property type="match status" value="1"/>
</dbReference>
<dbReference type="InterPro" id="IPR014710">
    <property type="entry name" value="RmlC-like_jellyroll"/>
</dbReference>
<comment type="caution">
    <text evidence="1">The sequence shown here is derived from an EMBL/GenBank/DDBJ whole genome shotgun (WGS) entry which is preliminary data.</text>
</comment>
<organism evidence="1 2">
    <name type="scientific">Alternaria tenuissima</name>
    <dbReference type="NCBI Taxonomy" id="119927"/>
    <lineage>
        <taxon>Eukaryota</taxon>
        <taxon>Fungi</taxon>
        <taxon>Dikarya</taxon>
        <taxon>Ascomycota</taxon>
        <taxon>Pezizomycotina</taxon>
        <taxon>Dothideomycetes</taxon>
        <taxon>Pleosporomycetidae</taxon>
        <taxon>Pleosporales</taxon>
        <taxon>Pleosporineae</taxon>
        <taxon>Pleosporaceae</taxon>
        <taxon>Alternaria</taxon>
        <taxon>Alternaria sect. Alternaria</taxon>
        <taxon>Alternaria alternata complex</taxon>
    </lineage>
</organism>
<dbReference type="AlphaFoldDB" id="A0A4Q4MHC9"/>
<dbReference type="InterPro" id="IPR011051">
    <property type="entry name" value="RmlC_Cupin_sf"/>
</dbReference>
<accession>A0A4Q4MHC9</accession>
<evidence type="ECO:0000313" key="2">
    <source>
        <dbReference type="Proteomes" id="UP000292402"/>
    </source>
</evidence>